<name>A0A0L0T9Y8_ALLM3</name>
<organism evidence="3 4">
    <name type="scientific">Allomyces macrogynus (strain ATCC 38327)</name>
    <name type="common">Allomyces javanicus var. macrogynus</name>
    <dbReference type="NCBI Taxonomy" id="578462"/>
    <lineage>
        <taxon>Eukaryota</taxon>
        <taxon>Fungi</taxon>
        <taxon>Fungi incertae sedis</taxon>
        <taxon>Blastocladiomycota</taxon>
        <taxon>Blastocladiomycetes</taxon>
        <taxon>Blastocladiales</taxon>
        <taxon>Blastocladiaceae</taxon>
        <taxon>Allomyces</taxon>
    </lineage>
</organism>
<dbReference type="EMBL" id="GG745372">
    <property type="protein sequence ID" value="KNE71557.1"/>
    <property type="molecule type" value="Genomic_DNA"/>
</dbReference>
<accession>A0A0L0T9Y8</accession>
<feature type="transmembrane region" description="Helical" evidence="2">
    <location>
        <begin position="59"/>
        <end position="83"/>
    </location>
</feature>
<dbReference type="VEuPathDB" id="FungiDB:AMAG_20393"/>
<sequence length="178" mass="20017">MHCVRRWRQSRTRLSLLLTVVWTVFTLDQLCLLVYTATYKRCRYPFLHPTPFPSWPNCVAPWFLTALIMLQGLGAAMFVIATISRFQDAFALLSTRHLIICRILTVLVAIVATVRFISALLTEIIWDRASRVLAGMPPESGSSKKYCLVRPKLLEVGGGATTRRTAASSEPDESGECR</sequence>
<dbReference type="AlphaFoldDB" id="A0A0L0T9Y8"/>
<feature type="region of interest" description="Disordered" evidence="1">
    <location>
        <begin position="159"/>
        <end position="178"/>
    </location>
</feature>
<protein>
    <submittedName>
        <fullName evidence="3">Uncharacterized protein</fullName>
    </submittedName>
</protein>
<evidence type="ECO:0000313" key="3">
    <source>
        <dbReference type="EMBL" id="KNE71557.1"/>
    </source>
</evidence>
<feature type="transmembrane region" description="Helical" evidence="2">
    <location>
        <begin position="14"/>
        <end position="39"/>
    </location>
</feature>
<proteinExistence type="predicted"/>
<evidence type="ECO:0000256" key="1">
    <source>
        <dbReference type="SAM" id="MobiDB-lite"/>
    </source>
</evidence>
<feature type="transmembrane region" description="Helical" evidence="2">
    <location>
        <begin position="103"/>
        <end position="126"/>
    </location>
</feature>
<keyword evidence="4" id="KW-1185">Reference proteome</keyword>
<evidence type="ECO:0000313" key="4">
    <source>
        <dbReference type="Proteomes" id="UP000054350"/>
    </source>
</evidence>
<reference evidence="4" key="2">
    <citation type="submission" date="2009-11" db="EMBL/GenBank/DDBJ databases">
        <title>The Genome Sequence of Allomyces macrogynus strain ATCC 38327.</title>
        <authorList>
            <consortium name="The Broad Institute Genome Sequencing Platform"/>
            <person name="Russ C."/>
            <person name="Cuomo C."/>
            <person name="Shea T."/>
            <person name="Young S.K."/>
            <person name="Zeng Q."/>
            <person name="Koehrsen M."/>
            <person name="Haas B."/>
            <person name="Borodovsky M."/>
            <person name="Guigo R."/>
            <person name="Alvarado L."/>
            <person name="Berlin A."/>
            <person name="Borenstein D."/>
            <person name="Chen Z."/>
            <person name="Engels R."/>
            <person name="Freedman E."/>
            <person name="Gellesch M."/>
            <person name="Goldberg J."/>
            <person name="Griggs A."/>
            <person name="Gujja S."/>
            <person name="Heiman D."/>
            <person name="Hepburn T."/>
            <person name="Howarth C."/>
            <person name="Jen D."/>
            <person name="Larson L."/>
            <person name="Lewis B."/>
            <person name="Mehta T."/>
            <person name="Park D."/>
            <person name="Pearson M."/>
            <person name="Roberts A."/>
            <person name="Saif S."/>
            <person name="Shenoy N."/>
            <person name="Sisk P."/>
            <person name="Stolte C."/>
            <person name="Sykes S."/>
            <person name="Walk T."/>
            <person name="White J."/>
            <person name="Yandava C."/>
            <person name="Burger G."/>
            <person name="Gray M.W."/>
            <person name="Holland P.W.H."/>
            <person name="King N."/>
            <person name="Lang F.B.F."/>
            <person name="Roger A.J."/>
            <person name="Ruiz-Trillo I."/>
            <person name="Lander E."/>
            <person name="Nusbaum C."/>
        </authorList>
    </citation>
    <scope>NUCLEOTIDE SEQUENCE [LARGE SCALE GENOMIC DNA]</scope>
    <source>
        <strain evidence="4">ATCC 38327</strain>
    </source>
</reference>
<gene>
    <name evidence="3" type="ORF">AMAG_20393</name>
</gene>
<dbReference type="Proteomes" id="UP000054350">
    <property type="component" value="Unassembled WGS sequence"/>
</dbReference>
<evidence type="ECO:0000256" key="2">
    <source>
        <dbReference type="SAM" id="Phobius"/>
    </source>
</evidence>
<reference evidence="3 4" key="1">
    <citation type="submission" date="2009-11" db="EMBL/GenBank/DDBJ databases">
        <title>Annotation of Allomyces macrogynus ATCC 38327.</title>
        <authorList>
            <consortium name="The Broad Institute Genome Sequencing Platform"/>
            <person name="Russ C."/>
            <person name="Cuomo C."/>
            <person name="Burger G."/>
            <person name="Gray M.W."/>
            <person name="Holland P.W.H."/>
            <person name="King N."/>
            <person name="Lang F.B.F."/>
            <person name="Roger A.J."/>
            <person name="Ruiz-Trillo I."/>
            <person name="Young S.K."/>
            <person name="Zeng Q."/>
            <person name="Gargeya S."/>
            <person name="Fitzgerald M."/>
            <person name="Haas B."/>
            <person name="Abouelleil A."/>
            <person name="Alvarado L."/>
            <person name="Arachchi H.M."/>
            <person name="Berlin A."/>
            <person name="Chapman S.B."/>
            <person name="Gearin G."/>
            <person name="Goldberg J."/>
            <person name="Griggs A."/>
            <person name="Gujja S."/>
            <person name="Hansen M."/>
            <person name="Heiman D."/>
            <person name="Howarth C."/>
            <person name="Larimer J."/>
            <person name="Lui A."/>
            <person name="MacDonald P.J.P."/>
            <person name="McCowen C."/>
            <person name="Montmayeur A."/>
            <person name="Murphy C."/>
            <person name="Neiman D."/>
            <person name="Pearson M."/>
            <person name="Priest M."/>
            <person name="Roberts A."/>
            <person name="Saif S."/>
            <person name="Shea T."/>
            <person name="Sisk P."/>
            <person name="Stolte C."/>
            <person name="Sykes S."/>
            <person name="Wortman J."/>
            <person name="Nusbaum C."/>
            <person name="Birren B."/>
        </authorList>
    </citation>
    <scope>NUCLEOTIDE SEQUENCE [LARGE SCALE GENOMIC DNA]</scope>
    <source>
        <strain evidence="3 4">ATCC 38327</strain>
    </source>
</reference>
<keyword evidence="2" id="KW-1133">Transmembrane helix</keyword>
<keyword evidence="2" id="KW-0812">Transmembrane</keyword>
<keyword evidence="2" id="KW-0472">Membrane</keyword>